<evidence type="ECO:0000313" key="2">
    <source>
        <dbReference type="EMBL" id="KAK1290191.1"/>
    </source>
</evidence>
<evidence type="ECO:0000256" key="1">
    <source>
        <dbReference type="SAM" id="MobiDB-lite"/>
    </source>
</evidence>
<sequence length="106" mass="11463">MGEEEEKNIFECGTCGRRRHKNGCRADSSAENASPLNPKASIGTIEDEEVLVDKDGQSLPDPVINEAPVTDEVKKTSDSVALSETLVPNEVKSESVGYEEVVSQKL</sequence>
<name>A0AAV9CNW1_ACOCL</name>
<reference evidence="2" key="2">
    <citation type="submission" date="2023-06" db="EMBL/GenBank/DDBJ databases">
        <authorList>
            <person name="Ma L."/>
            <person name="Liu K.-W."/>
            <person name="Li Z."/>
            <person name="Hsiao Y.-Y."/>
            <person name="Qi Y."/>
            <person name="Fu T."/>
            <person name="Tang G."/>
            <person name="Zhang D."/>
            <person name="Sun W.-H."/>
            <person name="Liu D.-K."/>
            <person name="Li Y."/>
            <person name="Chen G.-Z."/>
            <person name="Liu X.-D."/>
            <person name="Liao X.-Y."/>
            <person name="Jiang Y.-T."/>
            <person name="Yu X."/>
            <person name="Hao Y."/>
            <person name="Huang J."/>
            <person name="Zhao X.-W."/>
            <person name="Ke S."/>
            <person name="Chen Y.-Y."/>
            <person name="Wu W.-L."/>
            <person name="Hsu J.-L."/>
            <person name="Lin Y.-F."/>
            <person name="Huang M.-D."/>
            <person name="Li C.-Y."/>
            <person name="Huang L."/>
            <person name="Wang Z.-W."/>
            <person name="Zhao X."/>
            <person name="Zhong W.-Y."/>
            <person name="Peng D.-H."/>
            <person name="Ahmad S."/>
            <person name="Lan S."/>
            <person name="Zhang J.-S."/>
            <person name="Tsai W.-C."/>
            <person name="Van De Peer Y."/>
            <person name="Liu Z.-J."/>
        </authorList>
    </citation>
    <scope>NUCLEOTIDE SEQUENCE</scope>
    <source>
        <strain evidence="2">CP</strain>
        <tissue evidence="2">Leaves</tissue>
    </source>
</reference>
<keyword evidence="3" id="KW-1185">Reference proteome</keyword>
<comment type="caution">
    <text evidence="2">The sequence shown here is derived from an EMBL/GenBank/DDBJ whole genome shotgun (WGS) entry which is preliminary data.</text>
</comment>
<dbReference type="AlphaFoldDB" id="A0AAV9CNW1"/>
<organism evidence="2 3">
    <name type="scientific">Acorus calamus</name>
    <name type="common">Sweet flag</name>
    <dbReference type="NCBI Taxonomy" id="4465"/>
    <lineage>
        <taxon>Eukaryota</taxon>
        <taxon>Viridiplantae</taxon>
        <taxon>Streptophyta</taxon>
        <taxon>Embryophyta</taxon>
        <taxon>Tracheophyta</taxon>
        <taxon>Spermatophyta</taxon>
        <taxon>Magnoliopsida</taxon>
        <taxon>Liliopsida</taxon>
        <taxon>Acoraceae</taxon>
        <taxon>Acorus</taxon>
    </lineage>
</organism>
<dbReference type="Proteomes" id="UP001180020">
    <property type="component" value="Unassembled WGS sequence"/>
</dbReference>
<dbReference type="EMBL" id="JAUJYO010000018">
    <property type="protein sequence ID" value="KAK1290191.1"/>
    <property type="molecule type" value="Genomic_DNA"/>
</dbReference>
<accession>A0AAV9CNW1</accession>
<protein>
    <submittedName>
        <fullName evidence="2">Uncharacterized protein</fullName>
    </submittedName>
</protein>
<proteinExistence type="predicted"/>
<feature type="region of interest" description="Disordered" evidence="1">
    <location>
        <begin position="21"/>
        <end position="40"/>
    </location>
</feature>
<reference evidence="2" key="1">
    <citation type="journal article" date="2023" name="Nat. Commun.">
        <title>Diploid and tetraploid genomes of Acorus and the evolution of monocots.</title>
        <authorList>
            <person name="Ma L."/>
            <person name="Liu K.W."/>
            <person name="Li Z."/>
            <person name="Hsiao Y.Y."/>
            <person name="Qi Y."/>
            <person name="Fu T."/>
            <person name="Tang G.D."/>
            <person name="Zhang D."/>
            <person name="Sun W.H."/>
            <person name="Liu D.K."/>
            <person name="Li Y."/>
            <person name="Chen G.Z."/>
            <person name="Liu X.D."/>
            <person name="Liao X.Y."/>
            <person name="Jiang Y.T."/>
            <person name="Yu X."/>
            <person name="Hao Y."/>
            <person name="Huang J."/>
            <person name="Zhao X.W."/>
            <person name="Ke S."/>
            <person name="Chen Y.Y."/>
            <person name="Wu W.L."/>
            <person name="Hsu J.L."/>
            <person name="Lin Y.F."/>
            <person name="Huang M.D."/>
            <person name="Li C.Y."/>
            <person name="Huang L."/>
            <person name="Wang Z.W."/>
            <person name="Zhao X."/>
            <person name="Zhong W.Y."/>
            <person name="Peng D.H."/>
            <person name="Ahmad S."/>
            <person name="Lan S."/>
            <person name="Zhang J.S."/>
            <person name="Tsai W.C."/>
            <person name="Van de Peer Y."/>
            <person name="Liu Z.J."/>
        </authorList>
    </citation>
    <scope>NUCLEOTIDE SEQUENCE</scope>
    <source>
        <strain evidence="2">CP</strain>
    </source>
</reference>
<evidence type="ECO:0000313" key="3">
    <source>
        <dbReference type="Proteomes" id="UP001180020"/>
    </source>
</evidence>
<gene>
    <name evidence="2" type="ORF">QJS10_CPB18g01091</name>
</gene>